<dbReference type="AlphaFoldDB" id="A0A8H3F779"/>
<dbReference type="InterPro" id="IPR039261">
    <property type="entry name" value="FNR_nucleotide-bd"/>
</dbReference>
<proteinExistence type="predicted"/>
<dbReference type="InterPro" id="IPR017927">
    <property type="entry name" value="FAD-bd_FR_type"/>
</dbReference>
<dbReference type="Gene3D" id="2.40.30.10">
    <property type="entry name" value="Translation factors"/>
    <property type="match status" value="1"/>
</dbReference>
<evidence type="ECO:0000259" key="1">
    <source>
        <dbReference type="PROSITE" id="PS51384"/>
    </source>
</evidence>
<dbReference type="PANTHER" id="PTHR42815:SF2">
    <property type="entry name" value="FAD-BINDING, PUTATIVE (AFU_ORTHOLOGUE AFUA_6G07600)-RELATED"/>
    <property type="match status" value="1"/>
</dbReference>
<evidence type="ECO:0000313" key="3">
    <source>
        <dbReference type="Proteomes" id="UP000664534"/>
    </source>
</evidence>
<dbReference type="EMBL" id="CAJPDT010000017">
    <property type="protein sequence ID" value="CAF9916858.1"/>
    <property type="molecule type" value="Genomic_DNA"/>
</dbReference>
<dbReference type="Gene3D" id="2.30.110.10">
    <property type="entry name" value="Electron Transport, Fmn-binding Protein, Chain A"/>
    <property type="match status" value="1"/>
</dbReference>
<dbReference type="SUPFAM" id="SSF52343">
    <property type="entry name" value="Ferredoxin reductase-like, C-terminal NADP-linked domain"/>
    <property type="match status" value="1"/>
</dbReference>
<dbReference type="InterPro" id="IPR017938">
    <property type="entry name" value="Riboflavin_synthase-like_b-brl"/>
</dbReference>
<dbReference type="OrthoDB" id="436496at2759"/>
<feature type="domain" description="FAD-binding FR-type" evidence="1">
    <location>
        <begin position="354"/>
        <end position="475"/>
    </location>
</feature>
<sequence length="598" mass="65337">MAPIYTAPISFHEGEQKMRESLHVPDGEYPTSPGLSPHARRLLHISSLLAIGTLDTNDRPWTTLLSGEPGFAKSLGESVIGVKTLVDRKFDPVIKLLLGDKFDGDIHEEKRDGRLVSALGIHLATRDRVKLSGNMVAGALRHHGPIAQADEDENGVAEVQLVFAIQQSLGNCPKYLNQKQISPSLPEPLLLSDSLPLPERAIELIAKADMFFLSSSYNESNMGTNHRGGLPGFVRVAKNDGSGTVLVYPELSGNRLYQTLGNLYTTPRAGLIFPDFDTGDALYLTTNTEILLGKDAAAVLPRSNIAVKLHVYAARFVKNSLSFRGDHLERSPYNPPVRYLSTEKALPAAQTSNSKVIYATLLARDRLTPTIARFRFGISDTKASALWTPGQYVALAFGDELSMEYSHMRDDDPQSLNDDYVRTFTVSSSPGKLPEDELEITIRNVGVVTNFLFRQNVRAGLEIPLKGFGGSFTIAQGLKDIVPFVAGGIGITPLLAQLHDLDLARIQLFWSATVHDIGLVIDTIERCPALGPSTRLFISRLSEQSPAASSLQIQNLEGYGVHVATKRMIASDIEGHSNLSSTWYLCTGTALRKSLLAW</sequence>
<dbReference type="PANTHER" id="PTHR42815">
    <property type="entry name" value="FAD-BINDING, PUTATIVE (AFU_ORTHOLOGUE AFUA_6G07600)-RELATED"/>
    <property type="match status" value="1"/>
</dbReference>
<evidence type="ECO:0000313" key="2">
    <source>
        <dbReference type="EMBL" id="CAF9916858.1"/>
    </source>
</evidence>
<organism evidence="2 3">
    <name type="scientific">Imshaugia aleurites</name>
    <dbReference type="NCBI Taxonomy" id="172621"/>
    <lineage>
        <taxon>Eukaryota</taxon>
        <taxon>Fungi</taxon>
        <taxon>Dikarya</taxon>
        <taxon>Ascomycota</taxon>
        <taxon>Pezizomycotina</taxon>
        <taxon>Lecanoromycetes</taxon>
        <taxon>OSLEUM clade</taxon>
        <taxon>Lecanoromycetidae</taxon>
        <taxon>Lecanorales</taxon>
        <taxon>Lecanorineae</taxon>
        <taxon>Parmeliaceae</taxon>
        <taxon>Imshaugia</taxon>
    </lineage>
</organism>
<protein>
    <recommendedName>
        <fullName evidence="1">FAD-binding FR-type domain-containing protein</fullName>
    </recommendedName>
</protein>
<dbReference type="Proteomes" id="UP000664534">
    <property type="component" value="Unassembled WGS sequence"/>
</dbReference>
<reference evidence="2" key="1">
    <citation type="submission" date="2021-03" db="EMBL/GenBank/DDBJ databases">
        <authorList>
            <person name="Tagirdzhanova G."/>
        </authorList>
    </citation>
    <scope>NUCLEOTIDE SEQUENCE</scope>
</reference>
<gene>
    <name evidence="2" type="ORF">IMSHALPRED_003313</name>
</gene>
<accession>A0A8H3F779</accession>
<comment type="caution">
    <text evidence="2">The sequence shown here is derived from an EMBL/GenBank/DDBJ whole genome shotgun (WGS) entry which is preliminary data.</text>
</comment>
<dbReference type="PROSITE" id="PS51384">
    <property type="entry name" value="FAD_FR"/>
    <property type="match status" value="1"/>
</dbReference>
<name>A0A8H3F779_9LECA</name>
<keyword evidence="3" id="KW-1185">Reference proteome</keyword>
<dbReference type="SUPFAM" id="SSF63380">
    <property type="entry name" value="Riboflavin synthase domain-like"/>
    <property type="match status" value="1"/>
</dbReference>
<dbReference type="InterPro" id="IPR012349">
    <property type="entry name" value="Split_barrel_FMN-bd"/>
</dbReference>
<dbReference type="GO" id="GO:0016491">
    <property type="term" value="F:oxidoreductase activity"/>
    <property type="evidence" value="ECO:0007669"/>
    <property type="project" value="InterPro"/>
</dbReference>